<reference evidence="2 3" key="1">
    <citation type="submission" date="2020-07" db="EMBL/GenBank/DDBJ databases">
        <title>Comparative genomics of pyrophilous fungi reveals a link between fire events and developmental genes.</title>
        <authorList>
            <consortium name="DOE Joint Genome Institute"/>
            <person name="Steindorff A.S."/>
            <person name="Carver A."/>
            <person name="Calhoun S."/>
            <person name="Stillman K."/>
            <person name="Liu H."/>
            <person name="Lipzen A."/>
            <person name="Pangilinan J."/>
            <person name="Labutti K."/>
            <person name="Bruns T.D."/>
            <person name="Grigoriev I.V."/>
        </authorList>
    </citation>
    <scope>NUCLEOTIDE SEQUENCE [LARGE SCALE GENOMIC DNA]</scope>
    <source>
        <strain evidence="2 3">CBS 144469</strain>
    </source>
</reference>
<dbReference type="Gene3D" id="1.25.40.570">
    <property type="match status" value="1"/>
</dbReference>
<gene>
    <name evidence="2" type="ORF">DFP72DRAFT_198710</name>
</gene>
<sequence length="128" mass="14446">MATTFRHKHPLTKTRGRSLRSAPSSASLEPRLFALQLDTLQHHPTLALIDPILTKLEPLDERMIVTEGHPLESLVYRGMGNFPKNKENKACGTHLLSYRSQLDLLSSPPPFCGRSPVWYPLRRGQGLH</sequence>
<dbReference type="Proteomes" id="UP000521943">
    <property type="component" value="Unassembled WGS sequence"/>
</dbReference>
<proteinExistence type="predicted"/>
<evidence type="ECO:0000313" key="3">
    <source>
        <dbReference type="Proteomes" id="UP000521943"/>
    </source>
</evidence>
<accession>A0A8H6HA97</accession>
<protein>
    <submittedName>
        <fullName evidence="2">Uncharacterized protein</fullName>
    </submittedName>
</protein>
<dbReference type="EMBL" id="JACGCI010000196">
    <property type="protein sequence ID" value="KAF6742193.1"/>
    <property type="molecule type" value="Genomic_DNA"/>
</dbReference>
<evidence type="ECO:0000313" key="2">
    <source>
        <dbReference type="EMBL" id="KAF6742193.1"/>
    </source>
</evidence>
<feature type="compositionally biased region" description="Basic residues" evidence="1">
    <location>
        <begin position="1"/>
        <end position="18"/>
    </location>
</feature>
<dbReference type="AlphaFoldDB" id="A0A8H6HA97"/>
<feature type="region of interest" description="Disordered" evidence="1">
    <location>
        <begin position="1"/>
        <end position="24"/>
    </location>
</feature>
<organism evidence="2 3">
    <name type="scientific">Ephemerocybe angulata</name>
    <dbReference type="NCBI Taxonomy" id="980116"/>
    <lineage>
        <taxon>Eukaryota</taxon>
        <taxon>Fungi</taxon>
        <taxon>Dikarya</taxon>
        <taxon>Basidiomycota</taxon>
        <taxon>Agaricomycotina</taxon>
        <taxon>Agaricomycetes</taxon>
        <taxon>Agaricomycetidae</taxon>
        <taxon>Agaricales</taxon>
        <taxon>Agaricineae</taxon>
        <taxon>Psathyrellaceae</taxon>
        <taxon>Ephemerocybe</taxon>
    </lineage>
</organism>
<keyword evidence="3" id="KW-1185">Reference proteome</keyword>
<dbReference type="OrthoDB" id="3105225at2759"/>
<evidence type="ECO:0000256" key="1">
    <source>
        <dbReference type="SAM" id="MobiDB-lite"/>
    </source>
</evidence>
<comment type="caution">
    <text evidence="2">The sequence shown here is derived from an EMBL/GenBank/DDBJ whole genome shotgun (WGS) entry which is preliminary data.</text>
</comment>
<name>A0A8H6HA97_9AGAR</name>